<keyword evidence="2" id="KW-1185">Reference proteome</keyword>
<evidence type="ECO:0000313" key="2">
    <source>
        <dbReference type="Proteomes" id="UP000703269"/>
    </source>
</evidence>
<evidence type="ECO:0000313" key="1">
    <source>
        <dbReference type="EMBL" id="GJE90451.1"/>
    </source>
</evidence>
<dbReference type="EMBL" id="BPQB01000016">
    <property type="protein sequence ID" value="GJE90451.1"/>
    <property type="molecule type" value="Genomic_DNA"/>
</dbReference>
<organism evidence="1 2">
    <name type="scientific">Phanerochaete sordida</name>
    <dbReference type="NCBI Taxonomy" id="48140"/>
    <lineage>
        <taxon>Eukaryota</taxon>
        <taxon>Fungi</taxon>
        <taxon>Dikarya</taxon>
        <taxon>Basidiomycota</taxon>
        <taxon>Agaricomycotina</taxon>
        <taxon>Agaricomycetes</taxon>
        <taxon>Polyporales</taxon>
        <taxon>Phanerochaetaceae</taxon>
        <taxon>Phanerochaete</taxon>
    </lineage>
</organism>
<proteinExistence type="predicted"/>
<dbReference type="OrthoDB" id="10639024at2759"/>
<accession>A0A9P3G920</accession>
<sequence length="347" mass="37002">MMTEDFMLPANSSAEAVTPLLVASLLQLLPNLSSLTLDRVLFPSEGDDSDGIPGDQAMHGLEQVSLTGMRTLLEDGLRDFHPLSALLGDLETFPIDDPPPFPLPFLPPLAPLPALLPPSPTHSHNLESTQPPALAPGWLRSFAQTRPLLSPWSSLRALDVACRTPADAAHVGAFLRLAGAQLLRLGCAVHGDLFRTTHASPCTISECETYDGIVRALALKESCPRLETLALRAAVRDLGGHVGALLGLAAALLARLPPALRRFALELDLGRDVARARVCVWDGAHGGWAVLRDALAGARVVHFDVCWRCAREGVGVAERCDGADVLDSVSGIMDCGAFTAASRWEVY</sequence>
<name>A0A9P3G920_9APHY</name>
<protein>
    <submittedName>
        <fullName evidence="1">Uncharacterized protein</fullName>
    </submittedName>
</protein>
<comment type="caution">
    <text evidence="1">The sequence shown here is derived from an EMBL/GenBank/DDBJ whole genome shotgun (WGS) entry which is preliminary data.</text>
</comment>
<reference evidence="1 2" key="1">
    <citation type="submission" date="2021-08" db="EMBL/GenBank/DDBJ databases">
        <title>Draft Genome Sequence of Phanerochaete sordida strain YK-624.</title>
        <authorList>
            <person name="Mori T."/>
            <person name="Dohra H."/>
            <person name="Suzuki T."/>
            <person name="Kawagishi H."/>
            <person name="Hirai H."/>
        </authorList>
    </citation>
    <scope>NUCLEOTIDE SEQUENCE [LARGE SCALE GENOMIC DNA]</scope>
    <source>
        <strain evidence="1 2">YK-624</strain>
    </source>
</reference>
<dbReference type="AlphaFoldDB" id="A0A9P3G920"/>
<gene>
    <name evidence="1" type="ORF">PsYK624_065860</name>
</gene>
<dbReference type="Proteomes" id="UP000703269">
    <property type="component" value="Unassembled WGS sequence"/>
</dbReference>